<gene>
    <name evidence="3" type="ORF">LTR97_011135</name>
</gene>
<organism evidence="3 4">
    <name type="scientific">Elasticomyces elasticus</name>
    <dbReference type="NCBI Taxonomy" id="574655"/>
    <lineage>
        <taxon>Eukaryota</taxon>
        <taxon>Fungi</taxon>
        <taxon>Dikarya</taxon>
        <taxon>Ascomycota</taxon>
        <taxon>Pezizomycotina</taxon>
        <taxon>Dothideomycetes</taxon>
        <taxon>Dothideomycetidae</taxon>
        <taxon>Mycosphaerellales</taxon>
        <taxon>Teratosphaeriaceae</taxon>
        <taxon>Elasticomyces</taxon>
    </lineage>
</organism>
<dbReference type="CDD" id="cd18186">
    <property type="entry name" value="BTB_POZ_ZBTB_KLHL-like"/>
    <property type="match status" value="2"/>
</dbReference>
<dbReference type="SMART" id="SM00225">
    <property type="entry name" value="BTB"/>
    <property type="match status" value="2"/>
</dbReference>
<dbReference type="PANTHER" id="PTHR47843:SF2">
    <property type="entry name" value="BTB DOMAIN-CONTAINING PROTEIN"/>
    <property type="match status" value="1"/>
</dbReference>
<feature type="compositionally biased region" description="Polar residues" evidence="1">
    <location>
        <begin position="186"/>
        <end position="201"/>
    </location>
</feature>
<feature type="domain" description="BTB" evidence="2">
    <location>
        <begin position="234"/>
        <end position="303"/>
    </location>
</feature>
<dbReference type="Gene3D" id="3.30.710.10">
    <property type="entry name" value="Potassium Channel Kv1.1, Chain A"/>
    <property type="match status" value="2"/>
</dbReference>
<dbReference type="Proteomes" id="UP001310594">
    <property type="component" value="Unassembled WGS sequence"/>
</dbReference>
<comment type="caution">
    <text evidence="3">The sequence shown here is derived from an EMBL/GenBank/DDBJ whole genome shotgun (WGS) entry which is preliminary data.</text>
</comment>
<dbReference type="PANTHER" id="PTHR47843">
    <property type="entry name" value="BTB DOMAIN-CONTAINING PROTEIN-RELATED"/>
    <property type="match status" value="1"/>
</dbReference>
<reference evidence="3" key="1">
    <citation type="submission" date="2023-08" db="EMBL/GenBank/DDBJ databases">
        <title>Black Yeasts Isolated from many extreme environments.</title>
        <authorList>
            <person name="Coleine C."/>
            <person name="Stajich J.E."/>
            <person name="Selbmann L."/>
        </authorList>
    </citation>
    <scope>NUCLEOTIDE SEQUENCE</scope>
    <source>
        <strain evidence="3">CCFEE 5810</strain>
    </source>
</reference>
<proteinExistence type="predicted"/>
<evidence type="ECO:0000256" key="1">
    <source>
        <dbReference type="SAM" id="MobiDB-lite"/>
    </source>
</evidence>
<dbReference type="Pfam" id="PF00651">
    <property type="entry name" value="BTB"/>
    <property type="match status" value="2"/>
</dbReference>
<evidence type="ECO:0000313" key="4">
    <source>
        <dbReference type="Proteomes" id="UP001310594"/>
    </source>
</evidence>
<evidence type="ECO:0000313" key="3">
    <source>
        <dbReference type="EMBL" id="KAK5691964.1"/>
    </source>
</evidence>
<sequence>MDYTDIITVLVGAEQSRFIVHKDALTIKSPFFNAACGREWIEGSEKIVRLPEQDAETFRVYLRWVYGDTLDMTLMKEPPGYAVTPSFLNLDKAWLLSSYLQDDMLCNMITDRTIEKFQLNKSGLMAMTTLQYVFDHTPSDSPIGRLFLDGFAAASSARWFAREGTDYPQAVLFDMAKRFAGGEQKQLPTMKSTASQISNPAIRSDGDSMATKRKLLDEAGEQPPAKQFKPSYVGTVEIVAGTSETLFEVHEDILSRRSDFFKAACSSVWKKSKDGIIKLPTIDPGTTKLYIHWAYSGTIDLTVISSAEEAGKRIPAQQHSFETGQLFRLYVAADMFLDQLLKNKVMDALLRRVDGKTWYLHSSDVTYVWENTTSGSMLRRCILDWTAAKIDVRQFARFVEAYPSRIVADLAVMQLSVRGQTVGQYTTSYSDRDLYCEAGDDPVKAAGSS</sequence>
<dbReference type="InterPro" id="IPR011333">
    <property type="entry name" value="SKP1/BTB/POZ_sf"/>
</dbReference>
<dbReference type="AlphaFoldDB" id="A0AAN7ZR32"/>
<feature type="region of interest" description="Disordered" evidence="1">
    <location>
        <begin position="184"/>
        <end position="208"/>
    </location>
</feature>
<protein>
    <recommendedName>
        <fullName evidence="2">BTB domain-containing protein</fullName>
    </recommendedName>
</protein>
<name>A0AAN7ZR32_9PEZI</name>
<dbReference type="InterPro" id="IPR000210">
    <property type="entry name" value="BTB/POZ_dom"/>
</dbReference>
<dbReference type="SUPFAM" id="SSF54695">
    <property type="entry name" value="POZ domain"/>
    <property type="match status" value="2"/>
</dbReference>
<evidence type="ECO:0000259" key="2">
    <source>
        <dbReference type="PROSITE" id="PS50097"/>
    </source>
</evidence>
<feature type="domain" description="BTB" evidence="2">
    <location>
        <begin position="4"/>
        <end position="74"/>
    </location>
</feature>
<dbReference type="EMBL" id="JAVRQU010000020">
    <property type="protein sequence ID" value="KAK5691964.1"/>
    <property type="molecule type" value="Genomic_DNA"/>
</dbReference>
<dbReference type="PROSITE" id="PS50097">
    <property type="entry name" value="BTB"/>
    <property type="match status" value="2"/>
</dbReference>
<accession>A0AAN7ZR32</accession>